<name>A0ABR2HQH4_9PEZI</name>
<accession>A0ABR2HQH4</accession>
<dbReference type="SUPFAM" id="SSF56300">
    <property type="entry name" value="Metallo-dependent phosphatases"/>
    <property type="match status" value="1"/>
</dbReference>
<dbReference type="PANTHER" id="PTHR13315">
    <property type="entry name" value="METALLO PHOSPHOESTERASE RELATED"/>
    <property type="match status" value="1"/>
</dbReference>
<feature type="region of interest" description="Disordered" evidence="2">
    <location>
        <begin position="1"/>
        <end position="22"/>
    </location>
</feature>
<feature type="compositionally biased region" description="Polar residues" evidence="2">
    <location>
        <begin position="596"/>
        <end position="605"/>
    </location>
</feature>
<keyword evidence="3" id="KW-0812">Transmembrane</keyword>
<dbReference type="EMBL" id="JAPCWZ010000009">
    <property type="protein sequence ID" value="KAK8851346.1"/>
    <property type="molecule type" value="Genomic_DNA"/>
</dbReference>
<keyword evidence="1 3" id="KW-0472">Membrane</keyword>
<organism evidence="4 5">
    <name type="scientific">Apiospora arundinis</name>
    <dbReference type="NCBI Taxonomy" id="335852"/>
    <lineage>
        <taxon>Eukaryota</taxon>
        <taxon>Fungi</taxon>
        <taxon>Dikarya</taxon>
        <taxon>Ascomycota</taxon>
        <taxon>Pezizomycotina</taxon>
        <taxon>Sordariomycetes</taxon>
        <taxon>Xylariomycetidae</taxon>
        <taxon>Amphisphaeriales</taxon>
        <taxon>Apiosporaceae</taxon>
        <taxon>Apiospora</taxon>
    </lineage>
</organism>
<evidence type="ECO:0000256" key="1">
    <source>
        <dbReference type="ARBA" id="ARBA00023136"/>
    </source>
</evidence>
<evidence type="ECO:0000256" key="3">
    <source>
        <dbReference type="SAM" id="Phobius"/>
    </source>
</evidence>
<feature type="compositionally biased region" description="Low complexity" evidence="2">
    <location>
        <begin position="616"/>
        <end position="629"/>
    </location>
</feature>
<evidence type="ECO:0000313" key="5">
    <source>
        <dbReference type="Proteomes" id="UP001390339"/>
    </source>
</evidence>
<protein>
    <submittedName>
        <fullName evidence="4">Calcineurin-like phosphoesterase</fullName>
    </submittedName>
</protein>
<keyword evidence="3" id="KW-1133">Transmembrane helix</keyword>
<feature type="region of interest" description="Disordered" evidence="2">
    <location>
        <begin position="590"/>
        <end position="637"/>
    </location>
</feature>
<dbReference type="PANTHER" id="PTHR13315:SF4">
    <property type="entry name" value="METALLOPHOSPHOESTERASE, ISOFORM E"/>
    <property type="match status" value="1"/>
</dbReference>
<feature type="transmembrane region" description="Helical" evidence="3">
    <location>
        <begin position="534"/>
        <end position="554"/>
    </location>
</feature>
<gene>
    <name evidence="4" type="ORF">PGQ11_013825</name>
</gene>
<keyword evidence="5" id="KW-1185">Reference proteome</keyword>
<evidence type="ECO:0000256" key="2">
    <source>
        <dbReference type="SAM" id="MobiDB-lite"/>
    </source>
</evidence>
<evidence type="ECO:0000313" key="4">
    <source>
        <dbReference type="EMBL" id="KAK8851346.1"/>
    </source>
</evidence>
<comment type="caution">
    <text evidence="4">The sequence shown here is derived from an EMBL/GenBank/DDBJ whole genome shotgun (WGS) entry which is preliminary data.</text>
</comment>
<feature type="transmembrane region" description="Helical" evidence="3">
    <location>
        <begin position="77"/>
        <end position="95"/>
    </location>
</feature>
<sequence length="708" mass="79614">MAPPYGSNKNGGYGLPQQHHQPGEPNLQAVLEDVVTKVQITARRIRAFWNGPNGVRIRNVTMHIARQVQQNLVARRLLSFPHLLVAFWMLLLLWGERWSFAAKVRSCDWDHWERWPKGATPHRLVFVADPQIIDPKSYPGRPWPINPLTMKITDNYMQRSYIQLQKVLQPDTVFFLGDLFDGGREWKTARGDFSDPEWASRHPADERDYVKQWNKHYGEDYWLREYGRFGDIFYKFWPSGGYEPGRGQRGRKIISSLPGNHDLGFGAEVKVPVRERFGAYFGEGNRVDVVGNHTFVSVDTVSLSADTSSMKDRVDLSPIHAPVNQFLDGVKAAKRRAAAKELRFWRGEVEEVAFEHKVEDLKDADFKNPPSLDRGDDGPDFPTILLTHVPLYRDPGTPCGPMREHWPPQKPPKGQTTPVIPDHRNAISVSSGYQYQNVLSEEDSVKLIKSIGNVVHAFSGDDHDYCELVHSEQKGNVREITVKSISMAMGVPTPGFQMLSLWNPVDENGRPLPGAGKATLQTHLCLLPKQLSTYTTYAALGILTLVILMVRAALVPILGLQQFALNPAQHANGAVLPIFKDKVEADQEYGLDHHSQSSGTPTSKLLSARTRGRVPSISSNGISRSNSRSKAAGGGGQWPRIEIRRDPYDDGKMGGAGAGVGYWRAAPRSKWQHTIQSRASLIWRETWTSCWRVVWMAVGFYGYLTYKG</sequence>
<dbReference type="InterPro" id="IPR033308">
    <property type="entry name" value="PGAP5/Cdc1/Ted1"/>
</dbReference>
<reference evidence="4 5" key="1">
    <citation type="journal article" date="2024" name="IMA Fungus">
        <title>Apiospora arundinis, a panoply of carbohydrate-active enzymes and secondary metabolites.</title>
        <authorList>
            <person name="Sorensen T."/>
            <person name="Petersen C."/>
            <person name="Muurmann A.T."/>
            <person name="Christiansen J.V."/>
            <person name="Brundto M.L."/>
            <person name="Overgaard C.K."/>
            <person name="Boysen A.T."/>
            <person name="Wollenberg R.D."/>
            <person name="Larsen T.O."/>
            <person name="Sorensen J.L."/>
            <person name="Nielsen K.L."/>
            <person name="Sondergaard T.E."/>
        </authorList>
    </citation>
    <scope>NUCLEOTIDE SEQUENCE [LARGE SCALE GENOMIC DNA]</scope>
    <source>
        <strain evidence="4 5">AAU 773</strain>
    </source>
</reference>
<proteinExistence type="predicted"/>
<dbReference type="InterPro" id="IPR029052">
    <property type="entry name" value="Metallo-depent_PP-like"/>
</dbReference>
<dbReference type="Proteomes" id="UP001390339">
    <property type="component" value="Unassembled WGS sequence"/>
</dbReference>